<evidence type="ECO:0000259" key="5">
    <source>
        <dbReference type="PROSITE" id="PS50977"/>
    </source>
</evidence>
<dbReference type="InterPro" id="IPR050109">
    <property type="entry name" value="HTH-type_TetR-like_transc_reg"/>
</dbReference>
<dbReference type="InterPro" id="IPR001647">
    <property type="entry name" value="HTH_TetR"/>
</dbReference>
<organism evidence="6 7">
    <name type="scientific">Salinibacter ruber (strain M8)</name>
    <dbReference type="NCBI Taxonomy" id="761659"/>
    <lineage>
        <taxon>Bacteria</taxon>
        <taxon>Pseudomonadati</taxon>
        <taxon>Rhodothermota</taxon>
        <taxon>Rhodothermia</taxon>
        <taxon>Rhodothermales</taxon>
        <taxon>Salinibacteraceae</taxon>
        <taxon>Salinibacter</taxon>
    </lineage>
</organism>
<dbReference type="PANTHER" id="PTHR30055">
    <property type="entry name" value="HTH-TYPE TRANSCRIPTIONAL REGULATOR RUTR"/>
    <property type="match status" value="1"/>
</dbReference>
<dbReference type="SUPFAM" id="SSF48498">
    <property type="entry name" value="Tetracyclin repressor-like, C-terminal domain"/>
    <property type="match status" value="1"/>
</dbReference>
<dbReference type="PROSITE" id="PS50977">
    <property type="entry name" value="HTH_TETR_2"/>
    <property type="match status" value="1"/>
</dbReference>
<dbReference type="InterPro" id="IPR023772">
    <property type="entry name" value="DNA-bd_HTH_TetR-type_CS"/>
</dbReference>
<evidence type="ECO:0000256" key="3">
    <source>
        <dbReference type="ARBA" id="ARBA00023163"/>
    </source>
</evidence>
<evidence type="ECO:0000256" key="2">
    <source>
        <dbReference type="ARBA" id="ARBA00023125"/>
    </source>
</evidence>
<dbReference type="Proteomes" id="UP000000933">
    <property type="component" value="Chromosome"/>
</dbReference>
<keyword evidence="1" id="KW-0805">Transcription regulation</keyword>
<feature type="DNA-binding region" description="H-T-H motif" evidence="4">
    <location>
        <begin position="47"/>
        <end position="66"/>
    </location>
</feature>
<dbReference type="PANTHER" id="PTHR30055:SF234">
    <property type="entry name" value="HTH-TYPE TRANSCRIPTIONAL REGULATOR BETI"/>
    <property type="match status" value="1"/>
</dbReference>
<dbReference type="EMBL" id="FP565814">
    <property type="protein sequence ID" value="CBH25114.1"/>
    <property type="molecule type" value="Genomic_DNA"/>
</dbReference>
<evidence type="ECO:0000313" key="6">
    <source>
        <dbReference type="EMBL" id="CBH25114.1"/>
    </source>
</evidence>
<dbReference type="InterPro" id="IPR009057">
    <property type="entry name" value="Homeodomain-like_sf"/>
</dbReference>
<accession>D5HAQ9</accession>
<keyword evidence="2 4" id="KW-0238">DNA-binding</keyword>
<feature type="domain" description="HTH tetR-type" evidence="5">
    <location>
        <begin position="24"/>
        <end position="84"/>
    </location>
</feature>
<gene>
    <name evidence="6" type="ordered locus">SRM_02193</name>
</gene>
<dbReference type="PRINTS" id="PR00455">
    <property type="entry name" value="HTHTETR"/>
</dbReference>
<proteinExistence type="predicted"/>
<dbReference type="AlphaFoldDB" id="D5HAQ9"/>
<dbReference type="PATRIC" id="fig|761659.10.peg.2387"/>
<dbReference type="HOGENOM" id="CLU_069356_29_2_10"/>
<sequence>MVVSDHSLIPPSIWGFLSHSPTPMTKRDDICEAALTLFAENGIEATTTREIAEHAGAAEGTLYRHFDGKADLAQWLYRRCLNQLRDTLTDADEATSTPTDRLEALVRGVFDFYASRPASCTYLLSARESGAVGASESDAPPSPVHLFASVLDEGTRQGVFRETSSPLVAGWILAMVQRTVLFLKTDALSMGTQDAIDQTVDAARRLAMPSPR</sequence>
<dbReference type="GO" id="GO:0003700">
    <property type="term" value="F:DNA-binding transcription factor activity"/>
    <property type="evidence" value="ECO:0007669"/>
    <property type="project" value="TreeGrafter"/>
</dbReference>
<dbReference type="Pfam" id="PF00440">
    <property type="entry name" value="TetR_N"/>
    <property type="match status" value="1"/>
</dbReference>
<dbReference type="InterPro" id="IPR036271">
    <property type="entry name" value="Tet_transcr_reg_TetR-rel_C_sf"/>
</dbReference>
<evidence type="ECO:0000256" key="1">
    <source>
        <dbReference type="ARBA" id="ARBA00023015"/>
    </source>
</evidence>
<dbReference type="Gene3D" id="1.10.357.10">
    <property type="entry name" value="Tetracycline Repressor, domain 2"/>
    <property type="match status" value="1"/>
</dbReference>
<evidence type="ECO:0000256" key="4">
    <source>
        <dbReference type="PROSITE-ProRule" id="PRU00335"/>
    </source>
</evidence>
<dbReference type="SUPFAM" id="SSF46689">
    <property type="entry name" value="Homeodomain-like"/>
    <property type="match status" value="1"/>
</dbReference>
<name>D5HAQ9_SALRM</name>
<reference evidence="6 7" key="1">
    <citation type="journal article" date="2010" name="ISME J.">
        <title>Fine-scale evolution: genomic, phenotypic and ecological differentiation in two coexisting Salinibacter ruber strains.</title>
        <authorList>
            <person name="Pena A."/>
            <person name="Teeling H."/>
            <person name="Huerta-Cepas J."/>
            <person name="Santos F."/>
            <person name="Yarza P."/>
            <person name="Brito-Echeverria J."/>
            <person name="Lucio M."/>
            <person name="Schmitt-Kopplin P."/>
            <person name="Meseguer I."/>
            <person name="Schenowitz C."/>
            <person name="Dossat C."/>
            <person name="Barbe V."/>
            <person name="Dopazo J."/>
            <person name="Rossello-Mora R."/>
            <person name="Schuler M."/>
            <person name="Glockner F.O."/>
            <person name="Amann R."/>
            <person name="Gabaldon T."/>
            <person name="Anton J."/>
        </authorList>
    </citation>
    <scope>NUCLEOTIDE SEQUENCE [LARGE SCALE GENOMIC DNA]</scope>
    <source>
        <strain evidence="6 7">M8</strain>
    </source>
</reference>
<dbReference type="PROSITE" id="PS01081">
    <property type="entry name" value="HTH_TETR_1"/>
    <property type="match status" value="1"/>
</dbReference>
<protein>
    <submittedName>
        <fullName evidence="6">Transcriptional regulator TetR family</fullName>
    </submittedName>
</protein>
<dbReference type="KEGG" id="srm:SRM_02193"/>
<evidence type="ECO:0000313" key="7">
    <source>
        <dbReference type="Proteomes" id="UP000000933"/>
    </source>
</evidence>
<keyword evidence="3" id="KW-0804">Transcription</keyword>
<reference evidence="7" key="2">
    <citation type="submission" date="2010-04" db="EMBL/GenBank/DDBJ databases">
        <title>Genome sequence of Salinibacter ruber M8.</title>
        <authorList>
            <consortium name="Genoscope"/>
        </authorList>
    </citation>
    <scope>NUCLEOTIDE SEQUENCE [LARGE SCALE GENOMIC DNA]</scope>
    <source>
        <strain evidence="7">M8</strain>
    </source>
</reference>
<dbReference type="GO" id="GO:0000976">
    <property type="term" value="F:transcription cis-regulatory region binding"/>
    <property type="evidence" value="ECO:0007669"/>
    <property type="project" value="TreeGrafter"/>
</dbReference>